<evidence type="ECO:0000313" key="1">
    <source>
        <dbReference type="EMBL" id="BAE72970.1"/>
    </source>
</evidence>
<organism evidence="1">
    <name type="scientific">Macaca fascicularis</name>
    <name type="common">Crab-eating macaque</name>
    <name type="synonym">Cynomolgus monkey</name>
    <dbReference type="NCBI Taxonomy" id="9541"/>
    <lineage>
        <taxon>Eukaryota</taxon>
        <taxon>Metazoa</taxon>
        <taxon>Chordata</taxon>
        <taxon>Craniata</taxon>
        <taxon>Vertebrata</taxon>
        <taxon>Euteleostomi</taxon>
        <taxon>Mammalia</taxon>
        <taxon>Eutheria</taxon>
        <taxon>Euarchontoglires</taxon>
        <taxon>Primates</taxon>
        <taxon>Haplorrhini</taxon>
        <taxon>Catarrhini</taxon>
        <taxon>Cercopithecidae</taxon>
        <taxon>Cercopithecinae</taxon>
        <taxon>Macaca</taxon>
    </lineage>
</organism>
<accession>Q2PG00</accession>
<sequence>MYFYKCFMVRNLQVPCSPDLRYTKERNSKIAIWGLQK</sequence>
<dbReference type="AlphaFoldDB" id="Q2PG00"/>
<reference evidence="1" key="1">
    <citation type="submission" date="2005-07" db="EMBL/GenBank/DDBJ databases">
        <title>Analysis of gene expression in cynomolgus monkey tissues by macaque cDNA oligo-chips.</title>
        <authorList>
            <person name="Kobayashi M."/>
            <person name="Tanuma R."/>
            <person name="Hirata M."/>
            <person name="Osada N."/>
            <person name="Kusuda J."/>
            <person name="Sugano S."/>
            <person name="Hashimoto K."/>
        </authorList>
    </citation>
    <scope>NUCLEOTIDE SEQUENCE</scope>
    <source>
        <tissue evidence="1">Cerebellum cortex</tissue>
    </source>
</reference>
<dbReference type="EMBL" id="AB220437">
    <property type="protein sequence ID" value="BAE72970.1"/>
    <property type="molecule type" value="mRNA"/>
</dbReference>
<proteinExistence type="evidence at transcript level"/>
<name>Q2PG00_MACFA</name>
<protein>
    <submittedName>
        <fullName evidence="1">Uncharacterized protein</fullName>
    </submittedName>
</protein>